<dbReference type="EMBL" id="KK198759">
    <property type="protein sequence ID" value="KCW64142.1"/>
    <property type="molecule type" value="Genomic_DNA"/>
</dbReference>
<dbReference type="InterPro" id="IPR001611">
    <property type="entry name" value="Leu-rich_rpt"/>
</dbReference>
<evidence type="ECO:0000256" key="1">
    <source>
        <dbReference type="ARBA" id="ARBA00022614"/>
    </source>
</evidence>
<dbReference type="FunFam" id="3.40.50.300:FF:001091">
    <property type="entry name" value="Probable disease resistance protein At1g61300"/>
    <property type="match status" value="1"/>
</dbReference>
<dbReference type="GO" id="GO:0051707">
    <property type="term" value="P:response to other organism"/>
    <property type="evidence" value="ECO:0007669"/>
    <property type="project" value="UniProtKB-ARBA"/>
</dbReference>
<dbReference type="PRINTS" id="PR00364">
    <property type="entry name" value="DISEASERSIST"/>
</dbReference>
<dbReference type="InterPro" id="IPR038005">
    <property type="entry name" value="RX-like_CC"/>
</dbReference>
<evidence type="ECO:0000256" key="3">
    <source>
        <dbReference type="ARBA" id="ARBA00022741"/>
    </source>
</evidence>
<dbReference type="InterPro" id="IPR032675">
    <property type="entry name" value="LRR_dom_sf"/>
</dbReference>
<sequence length="1073" mass="122516">MADAFIVGIAGKIVANLVSQALENVGKLWGVKHELEVLRDTVSTIQAVLEHAEEQYYQSHQIQVWLEKLKDAFYDAQDVVEEFKIEALRRDLRGHNEISKGVRTFFSSSNQLAFKLRMSYKVRTVREKIEAIKDDRKFHLDERPVDLPVKRKLRKREETHSFIREGDITGRDDDKKNVMKFLLDSDMKEHVSILPIVGIGGLGKTALAQCVYNDEMVSKQFNLKMWVCVSNDFDMKRVVKNIITCAKKKKPTEDAMERLQSELRAAIDGKRYLLVLDDLWNAERETWLSLKNLLMGGARGSKILVTTRLPLVAEITHTIPPHVLKGLSESASIDLLMKMAFRKEEEIQDPDMLTIGKEMVRKCSGVPLVVRAVGSLLFFKKTKPEWLHFKDHELPDVSQSEDNIKSVLRLSYDRLPSHLKQCFTLCSLFPKDYEIKKQTLVNLWVAEGFIQPSNKTPHLEDIAHGYFMELLRSNFFQYFQKHPFTREETCKMHDLMHDLACLVARTEYGVAQDDTKTINESTRHLSYGSIFNLMGGLPISCLKARTVRTILSTCWGVGQQEPTSEADLRQLIQNFKSLRILDLHATNVKKMPRSICKLKYLTYLDLSYNDALKRLPNSITRLQNLQTLNLSGCISLEELPRGVKKLVSLRNLDLDFCHKLSFVPCGLGQLSSLHRLTRFILPEKKSLTKNYCRLRELNEINNIRGSLCIENLGSVTDAAAESKAANLIAKHSLESLAFKWGNFDANDAIIVDRDEALLDGLRPHPNLQELTINGYKGESLPNWMMDNLVSSLPNLVMVCFYKCGRCKHLPPLGQLPHLKTLEIRELTELEYIESDHSSTLIASFPSLLKLVVFYCGNLKAMPRTPHLEELMLIKANQALINHLFGLNKLKSLDISDMEYLPEEGLKSLTSLEYLSIWECPWLTSLSLGMRHLSNLVDLSIRFCVELDLSKDESGNILDFQGLQSLHSINISLLPKLASLPLWLWQVSNLECLRICDCSNLKAIPEQIEALQSLQRFEIIDCPSLISFPEGMRRLTSLTHLRIVGCPELENRCKKDAGNDWYKISHVLHLTIEP</sequence>
<dbReference type="OMA" id="LWLWDCP"/>
<dbReference type="GO" id="GO:0043531">
    <property type="term" value="F:ADP binding"/>
    <property type="evidence" value="ECO:0007669"/>
    <property type="project" value="InterPro"/>
</dbReference>
<accession>A0A059BDE4</accession>
<dbReference type="InterPro" id="IPR027417">
    <property type="entry name" value="P-loop_NTPase"/>
</dbReference>
<dbReference type="InterPro" id="IPR042197">
    <property type="entry name" value="Apaf_helical"/>
</dbReference>
<dbReference type="AlphaFoldDB" id="A0A059BDE4"/>
<keyword evidence="4" id="KW-0611">Plant defense</keyword>
<dbReference type="Pfam" id="PF25019">
    <property type="entry name" value="LRR_R13L1-DRL21"/>
    <property type="match status" value="1"/>
</dbReference>
<dbReference type="InterPro" id="IPR056789">
    <property type="entry name" value="LRR_R13L1-DRL21"/>
</dbReference>
<organism evidence="10">
    <name type="scientific">Eucalyptus grandis</name>
    <name type="common">Flooded gum</name>
    <dbReference type="NCBI Taxonomy" id="71139"/>
    <lineage>
        <taxon>Eukaryota</taxon>
        <taxon>Viridiplantae</taxon>
        <taxon>Streptophyta</taxon>
        <taxon>Embryophyta</taxon>
        <taxon>Tracheophyta</taxon>
        <taxon>Spermatophyta</taxon>
        <taxon>Magnoliopsida</taxon>
        <taxon>eudicotyledons</taxon>
        <taxon>Gunneridae</taxon>
        <taxon>Pentapetalae</taxon>
        <taxon>rosids</taxon>
        <taxon>malvids</taxon>
        <taxon>Myrtales</taxon>
        <taxon>Myrtaceae</taxon>
        <taxon>Myrtoideae</taxon>
        <taxon>Eucalypteae</taxon>
        <taxon>Eucalyptus</taxon>
    </lineage>
</organism>
<dbReference type="InterPro" id="IPR036388">
    <property type="entry name" value="WH-like_DNA-bd_sf"/>
</dbReference>
<dbReference type="Gene3D" id="1.10.8.430">
    <property type="entry name" value="Helical domain of apoptotic protease-activating factors"/>
    <property type="match status" value="1"/>
</dbReference>
<dbReference type="Gene3D" id="3.80.10.10">
    <property type="entry name" value="Ribonuclease Inhibitor"/>
    <property type="match status" value="2"/>
</dbReference>
<evidence type="ECO:0000256" key="5">
    <source>
        <dbReference type="ARBA" id="ARBA00022840"/>
    </source>
</evidence>
<dbReference type="KEGG" id="egr:104453440"/>
<protein>
    <submittedName>
        <fullName evidence="10">Uncharacterized protein</fullName>
    </submittedName>
</protein>
<evidence type="ECO:0000256" key="4">
    <source>
        <dbReference type="ARBA" id="ARBA00022821"/>
    </source>
</evidence>
<dbReference type="GO" id="GO:0006952">
    <property type="term" value="P:defense response"/>
    <property type="evidence" value="ECO:0007669"/>
    <property type="project" value="UniProtKB-KW"/>
</dbReference>
<dbReference type="Gramene" id="KCW64142">
    <property type="protein sequence ID" value="KCW64142"/>
    <property type="gene ID" value="EUGRSUZ_G01790"/>
</dbReference>
<dbReference type="Pfam" id="PF00931">
    <property type="entry name" value="NB-ARC"/>
    <property type="match status" value="1"/>
</dbReference>
<feature type="domain" description="NB-ARC" evidence="6">
    <location>
        <begin position="172"/>
        <end position="345"/>
    </location>
</feature>
<dbReference type="Pfam" id="PF18052">
    <property type="entry name" value="Rx_N"/>
    <property type="match status" value="1"/>
</dbReference>
<name>A0A059BDE4_EUCGR</name>
<dbReference type="GO" id="GO:0005524">
    <property type="term" value="F:ATP binding"/>
    <property type="evidence" value="ECO:0007669"/>
    <property type="project" value="UniProtKB-KW"/>
</dbReference>
<dbReference type="InterPro" id="IPR041118">
    <property type="entry name" value="Rx_N"/>
</dbReference>
<feature type="domain" description="Disease resistance protein winged helix" evidence="8">
    <location>
        <begin position="428"/>
        <end position="500"/>
    </location>
</feature>
<dbReference type="SUPFAM" id="SSF52540">
    <property type="entry name" value="P-loop containing nucleoside triphosphate hydrolases"/>
    <property type="match status" value="1"/>
</dbReference>
<keyword evidence="5" id="KW-0067">ATP-binding</keyword>
<dbReference type="InterPro" id="IPR002182">
    <property type="entry name" value="NB-ARC"/>
</dbReference>
<dbReference type="Pfam" id="PF13855">
    <property type="entry name" value="LRR_8"/>
    <property type="match status" value="1"/>
</dbReference>
<dbReference type="InterPro" id="IPR058922">
    <property type="entry name" value="WHD_DRP"/>
</dbReference>
<dbReference type="Gene3D" id="3.40.50.300">
    <property type="entry name" value="P-loop containing nucleotide triphosphate hydrolases"/>
    <property type="match status" value="1"/>
</dbReference>
<dbReference type="Gene3D" id="1.10.10.10">
    <property type="entry name" value="Winged helix-like DNA-binding domain superfamily/Winged helix DNA-binding domain"/>
    <property type="match status" value="1"/>
</dbReference>
<keyword evidence="2" id="KW-0677">Repeat</keyword>
<dbReference type="SUPFAM" id="SSF52058">
    <property type="entry name" value="L domain-like"/>
    <property type="match status" value="1"/>
</dbReference>
<feature type="domain" description="Disease resistance N-terminal" evidence="7">
    <location>
        <begin position="13"/>
        <end position="96"/>
    </location>
</feature>
<dbReference type="Gramene" id="KCW64143">
    <property type="protein sequence ID" value="KCW64143"/>
    <property type="gene ID" value="EUGRSUZ_G01790"/>
</dbReference>
<evidence type="ECO:0000256" key="2">
    <source>
        <dbReference type="ARBA" id="ARBA00022737"/>
    </source>
</evidence>
<dbReference type="Pfam" id="PF23559">
    <property type="entry name" value="WHD_DRP"/>
    <property type="match status" value="1"/>
</dbReference>
<dbReference type="PANTHER" id="PTHR36766">
    <property type="entry name" value="PLANT BROAD-SPECTRUM MILDEW RESISTANCE PROTEIN RPW8"/>
    <property type="match status" value="1"/>
</dbReference>
<dbReference type="OrthoDB" id="5279713at2759"/>
<dbReference type="PANTHER" id="PTHR36766:SF40">
    <property type="entry name" value="DISEASE RESISTANCE PROTEIN RGA3"/>
    <property type="match status" value="1"/>
</dbReference>
<dbReference type="FunFam" id="1.10.10.10:FF:000322">
    <property type="entry name" value="Probable disease resistance protein At1g63360"/>
    <property type="match status" value="1"/>
</dbReference>
<feature type="domain" description="R13L1/DRL21-like LRR repeat region" evidence="9">
    <location>
        <begin position="694"/>
        <end position="825"/>
    </location>
</feature>
<evidence type="ECO:0000259" key="8">
    <source>
        <dbReference type="Pfam" id="PF23559"/>
    </source>
</evidence>
<proteinExistence type="predicted"/>
<dbReference type="EMBL" id="KK198759">
    <property type="protein sequence ID" value="KCW64143.1"/>
    <property type="molecule type" value="Genomic_DNA"/>
</dbReference>
<dbReference type="eggNOG" id="KOG4658">
    <property type="taxonomic scope" value="Eukaryota"/>
</dbReference>
<keyword evidence="1" id="KW-0433">Leucine-rich repeat</keyword>
<reference evidence="10" key="1">
    <citation type="submission" date="2013-07" db="EMBL/GenBank/DDBJ databases">
        <title>The genome of Eucalyptus grandis.</title>
        <authorList>
            <person name="Schmutz J."/>
            <person name="Hayes R."/>
            <person name="Myburg A."/>
            <person name="Tuskan G."/>
            <person name="Grattapaglia D."/>
            <person name="Rokhsar D.S."/>
        </authorList>
    </citation>
    <scope>NUCLEOTIDE SEQUENCE</scope>
    <source>
        <tissue evidence="10">Leaf extractions</tissue>
    </source>
</reference>
<dbReference type="Gene3D" id="1.20.5.4130">
    <property type="match status" value="1"/>
</dbReference>
<keyword evidence="3" id="KW-0547">Nucleotide-binding</keyword>
<gene>
    <name evidence="10" type="ORF">EUGRSUZ_G01790</name>
</gene>
<evidence type="ECO:0000259" key="9">
    <source>
        <dbReference type="Pfam" id="PF25019"/>
    </source>
</evidence>
<evidence type="ECO:0000259" key="6">
    <source>
        <dbReference type="Pfam" id="PF00931"/>
    </source>
</evidence>
<dbReference type="CDD" id="cd14798">
    <property type="entry name" value="RX-CC_like"/>
    <property type="match status" value="1"/>
</dbReference>
<evidence type="ECO:0000259" key="7">
    <source>
        <dbReference type="Pfam" id="PF18052"/>
    </source>
</evidence>
<evidence type="ECO:0000313" key="10">
    <source>
        <dbReference type="EMBL" id="KCW64143.1"/>
    </source>
</evidence>